<evidence type="ECO:0000256" key="1">
    <source>
        <dbReference type="ARBA" id="ARBA00003134"/>
    </source>
</evidence>
<comment type="function">
    <text evidence="1 8">Binds directly to 16S ribosomal RNA.</text>
</comment>
<dbReference type="PANTHER" id="PTHR33398:SF1">
    <property type="entry name" value="SMALL RIBOSOMAL SUBUNIT PROTEIN BS20C"/>
    <property type="match status" value="1"/>
</dbReference>
<dbReference type="KEGG" id="dfl:DFE_0897"/>
<evidence type="ECO:0000256" key="7">
    <source>
        <dbReference type="ARBA" id="ARBA00035136"/>
    </source>
</evidence>
<evidence type="ECO:0000256" key="8">
    <source>
        <dbReference type="HAMAP-Rule" id="MF_00500"/>
    </source>
</evidence>
<evidence type="ECO:0000256" key="6">
    <source>
        <dbReference type="ARBA" id="ARBA00023274"/>
    </source>
</evidence>
<keyword evidence="5 8" id="KW-0689">Ribosomal protein</keyword>
<sequence length="87" mass="9788">MANHKSAVKRHRQSLKRNERNRAVRTRIKNVVKAVRQAVEENNVEQAQAALLTATSVLDKAATKKVIHSRQAARRISRLNLAVNKLG</sequence>
<dbReference type="EMBL" id="AP017378">
    <property type="protein sequence ID" value="BBD07623.1"/>
    <property type="molecule type" value="Genomic_DNA"/>
</dbReference>
<dbReference type="Proteomes" id="UP000269883">
    <property type="component" value="Chromosome"/>
</dbReference>
<accession>A0A2Z6AWQ2</accession>
<keyword evidence="4 8" id="KW-0694">RNA-binding</keyword>
<organism evidence="10 11">
    <name type="scientific">Desulfovibrio ferrophilus</name>
    <dbReference type="NCBI Taxonomy" id="241368"/>
    <lineage>
        <taxon>Bacteria</taxon>
        <taxon>Pseudomonadati</taxon>
        <taxon>Thermodesulfobacteriota</taxon>
        <taxon>Desulfovibrionia</taxon>
        <taxon>Desulfovibrionales</taxon>
        <taxon>Desulfovibrionaceae</taxon>
        <taxon>Desulfovibrio</taxon>
    </lineage>
</organism>
<dbReference type="OrthoDB" id="9807974at2"/>
<dbReference type="GO" id="GO:0015935">
    <property type="term" value="C:small ribosomal subunit"/>
    <property type="evidence" value="ECO:0007669"/>
    <property type="project" value="TreeGrafter"/>
</dbReference>
<keyword evidence="6 8" id="KW-0687">Ribonucleoprotein</keyword>
<dbReference type="HAMAP" id="MF_00500">
    <property type="entry name" value="Ribosomal_bS20"/>
    <property type="match status" value="1"/>
</dbReference>
<dbReference type="FunFam" id="1.20.58.110:FF:000001">
    <property type="entry name" value="30S ribosomal protein S20"/>
    <property type="match status" value="1"/>
</dbReference>
<evidence type="ECO:0000256" key="5">
    <source>
        <dbReference type="ARBA" id="ARBA00022980"/>
    </source>
</evidence>
<dbReference type="Gene3D" id="1.20.58.110">
    <property type="entry name" value="Ribosomal protein S20"/>
    <property type="match status" value="1"/>
</dbReference>
<dbReference type="RefSeq" id="WP_126377040.1">
    <property type="nucleotide sequence ID" value="NZ_AP017378.1"/>
</dbReference>
<dbReference type="NCBIfam" id="TIGR00029">
    <property type="entry name" value="S20"/>
    <property type="match status" value="1"/>
</dbReference>
<dbReference type="GO" id="GO:0070181">
    <property type="term" value="F:small ribosomal subunit rRNA binding"/>
    <property type="evidence" value="ECO:0007669"/>
    <property type="project" value="TreeGrafter"/>
</dbReference>
<dbReference type="Pfam" id="PF01649">
    <property type="entry name" value="Ribosomal_S20p"/>
    <property type="match status" value="1"/>
</dbReference>
<evidence type="ECO:0000313" key="11">
    <source>
        <dbReference type="Proteomes" id="UP000269883"/>
    </source>
</evidence>
<evidence type="ECO:0000256" key="2">
    <source>
        <dbReference type="ARBA" id="ARBA00007634"/>
    </source>
</evidence>
<proteinExistence type="inferred from homology"/>
<evidence type="ECO:0000256" key="3">
    <source>
        <dbReference type="ARBA" id="ARBA00022730"/>
    </source>
</evidence>
<dbReference type="GO" id="GO:0006412">
    <property type="term" value="P:translation"/>
    <property type="evidence" value="ECO:0007669"/>
    <property type="project" value="UniProtKB-UniRule"/>
</dbReference>
<reference evidence="10 11" key="1">
    <citation type="journal article" date="2018" name="Sci. Adv.">
        <title>Multi-heme cytochromes provide a pathway for survival in energy-limited environments.</title>
        <authorList>
            <person name="Deng X."/>
            <person name="Dohmae N."/>
            <person name="Nealson K.H."/>
            <person name="Hashimoto K."/>
            <person name="Okamoto A."/>
        </authorList>
    </citation>
    <scope>NUCLEOTIDE SEQUENCE [LARGE SCALE GENOMIC DNA]</scope>
    <source>
        <strain evidence="10 11">IS5</strain>
    </source>
</reference>
<feature type="compositionally biased region" description="Basic residues" evidence="9">
    <location>
        <begin position="1"/>
        <end position="15"/>
    </location>
</feature>
<evidence type="ECO:0000256" key="9">
    <source>
        <dbReference type="SAM" id="MobiDB-lite"/>
    </source>
</evidence>
<gene>
    <name evidence="8 10" type="primary">rpsT</name>
    <name evidence="10" type="ORF">DFE_0897</name>
</gene>
<protein>
    <recommendedName>
        <fullName evidence="7 8">Small ribosomal subunit protein bS20</fullName>
    </recommendedName>
</protein>
<dbReference type="InterPro" id="IPR036510">
    <property type="entry name" value="Ribosomal_bS20_sf"/>
</dbReference>
<feature type="region of interest" description="Disordered" evidence="9">
    <location>
        <begin position="1"/>
        <end position="24"/>
    </location>
</feature>
<dbReference type="AlphaFoldDB" id="A0A2Z6AWQ2"/>
<name>A0A2Z6AWQ2_9BACT</name>
<dbReference type="InterPro" id="IPR002583">
    <property type="entry name" value="Ribosomal_bS20"/>
</dbReference>
<keyword evidence="3 8" id="KW-0699">rRNA-binding</keyword>
<dbReference type="SUPFAM" id="SSF46992">
    <property type="entry name" value="Ribosomal protein S20"/>
    <property type="match status" value="1"/>
</dbReference>
<evidence type="ECO:0000256" key="4">
    <source>
        <dbReference type="ARBA" id="ARBA00022884"/>
    </source>
</evidence>
<dbReference type="PANTHER" id="PTHR33398">
    <property type="entry name" value="30S RIBOSOMAL PROTEIN S20"/>
    <property type="match status" value="1"/>
</dbReference>
<dbReference type="GO" id="GO:0003735">
    <property type="term" value="F:structural constituent of ribosome"/>
    <property type="evidence" value="ECO:0007669"/>
    <property type="project" value="InterPro"/>
</dbReference>
<evidence type="ECO:0000313" key="10">
    <source>
        <dbReference type="EMBL" id="BBD07623.1"/>
    </source>
</evidence>
<dbReference type="GO" id="GO:0005829">
    <property type="term" value="C:cytosol"/>
    <property type="evidence" value="ECO:0007669"/>
    <property type="project" value="TreeGrafter"/>
</dbReference>
<comment type="similarity">
    <text evidence="2 8">Belongs to the bacterial ribosomal protein bS20 family.</text>
</comment>
<keyword evidence="11" id="KW-1185">Reference proteome</keyword>